<dbReference type="InterPro" id="IPR043919">
    <property type="entry name" value="DUF5758"/>
</dbReference>
<dbReference type="RefSeq" id="WP_068368709.1">
    <property type="nucleotide sequence ID" value="NZ_KQ960181.1"/>
</dbReference>
<gene>
    <name evidence="1" type="ORF">HMPREF1863_01358</name>
</gene>
<dbReference type="OrthoDB" id="2989145at2"/>
<evidence type="ECO:0000313" key="2">
    <source>
        <dbReference type="Proteomes" id="UP000070442"/>
    </source>
</evidence>
<comment type="caution">
    <text evidence="1">The sequence shown here is derived from an EMBL/GenBank/DDBJ whole genome shotgun (WGS) entry which is preliminary data.</text>
</comment>
<dbReference type="EMBL" id="LSDG01000040">
    <property type="protein sequence ID" value="KXB65630.1"/>
    <property type="molecule type" value="Genomic_DNA"/>
</dbReference>
<dbReference type="PATRIC" id="fig|755172.3.peg.1318"/>
<reference evidence="2" key="1">
    <citation type="submission" date="2016-01" db="EMBL/GenBank/DDBJ databases">
        <authorList>
            <person name="Mitreva M."/>
            <person name="Pepin K.H."/>
            <person name="Mihindukulasuriya K.A."/>
            <person name="Fulton R."/>
            <person name="Fronick C."/>
            <person name="O'Laughlin M."/>
            <person name="Miner T."/>
            <person name="Herter B."/>
            <person name="Rosa B.A."/>
            <person name="Cordes M."/>
            <person name="Tomlinson C."/>
            <person name="Wollam A."/>
            <person name="Palsikar V.B."/>
            <person name="Mardis E.R."/>
            <person name="Wilson R.K."/>
        </authorList>
    </citation>
    <scope>NUCLEOTIDE SEQUENCE [LARGE SCALE GENOMIC DNA]</scope>
    <source>
        <strain evidence="2">DNF00729</strain>
    </source>
</reference>
<proteinExistence type="predicted"/>
<dbReference type="PANTHER" id="PTHR14136">
    <property type="entry name" value="BTB_POZ DOMAIN-CONTAINING PROTEIN KCTD9"/>
    <property type="match status" value="1"/>
</dbReference>
<dbReference type="Pfam" id="PF00805">
    <property type="entry name" value="Pentapeptide"/>
    <property type="match status" value="1"/>
</dbReference>
<dbReference type="PANTHER" id="PTHR14136:SF17">
    <property type="entry name" value="BTB_POZ DOMAIN-CONTAINING PROTEIN KCTD9"/>
    <property type="match status" value="1"/>
</dbReference>
<protein>
    <submittedName>
        <fullName evidence="1">Pentapeptide repeat protein</fullName>
    </submittedName>
</protein>
<dbReference type="STRING" id="755172.HMPREF1863_01358"/>
<dbReference type="Pfam" id="PF19062">
    <property type="entry name" value="DUF5758"/>
    <property type="match status" value="1"/>
</dbReference>
<sequence>MVVHEKNYANQILTGTDFCNRDLSGADFSGSDLSHAWFDHAILRGANFNGALLKEANFRNADLTGADLSGAYLFGAVMEESILDDVITDEDTQFFRLHCPEKGAFIGYKRCYNHRLVTLYIPEDAARTSATMNSCRCDKAYVVSITDFEGKEHFSDAVSLIDEDFIYKPRTMMYAGNFNPDRWRDSTGGIHFWMTKEEAFAY</sequence>
<dbReference type="Gene3D" id="2.160.20.80">
    <property type="entry name" value="E3 ubiquitin-protein ligase SopA"/>
    <property type="match status" value="1"/>
</dbReference>
<accession>A0A134ADJ6</accession>
<organism evidence="1 2">
    <name type="scientific">Aedoeadaptatus coxii</name>
    <dbReference type="NCBI Taxonomy" id="755172"/>
    <lineage>
        <taxon>Bacteria</taxon>
        <taxon>Bacillati</taxon>
        <taxon>Bacillota</taxon>
        <taxon>Tissierellia</taxon>
        <taxon>Tissierellales</taxon>
        <taxon>Peptoniphilaceae</taxon>
        <taxon>Aedoeadaptatus</taxon>
    </lineage>
</organism>
<dbReference type="InterPro" id="IPR051082">
    <property type="entry name" value="Pentapeptide-BTB/POZ_domain"/>
</dbReference>
<evidence type="ECO:0000313" key="1">
    <source>
        <dbReference type="EMBL" id="KXB65630.1"/>
    </source>
</evidence>
<dbReference type="SUPFAM" id="SSF141571">
    <property type="entry name" value="Pentapeptide repeat-like"/>
    <property type="match status" value="1"/>
</dbReference>
<dbReference type="AlphaFoldDB" id="A0A134ADJ6"/>
<name>A0A134ADJ6_9FIRM</name>
<keyword evidence="2" id="KW-1185">Reference proteome</keyword>
<dbReference type="Proteomes" id="UP000070442">
    <property type="component" value="Unassembled WGS sequence"/>
</dbReference>
<dbReference type="InterPro" id="IPR001646">
    <property type="entry name" value="5peptide_repeat"/>
</dbReference>